<organism evidence="7 8">
    <name type="scientific">Naegleria lovaniensis</name>
    <name type="common">Amoeba</name>
    <dbReference type="NCBI Taxonomy" id="51637"/>
    <lineage>
        <taxon>Eukaryota</taxon>
        <taxon>Discoba</taxon>
        <taxon>Heterolobosea</taxon>
        <taxon>Tetramitia</taxon>
        <taxon>Eutetramitia</taxon>
        <taxon>Vahlkampfiidae</taxon>
        <taxon>Naegleria</taxon>
    </lineage>
</organism>
<keyword evidence="1 4" id="KW-0245">EGF-like domain</keyword>
<dbReference type="InterPro" id="IPR000742">
    <property type="entry name" value="EGF"/>
</dbReference>
<evidence type="ECO:0000256" key="1">
    <source>
        <dbReference type="ARBA" id="ARBA00022536"/>
    </source>
</evidence>
<keyword evidence="5" id="KW-0732">Signal</keyword>
<dbReference type="Gene3D" id="2.10.25.10">
    <property type="entry name" value="Laminin"/>
    <property type="match status" value="2"/>
</dbReference>
<dbReference type="Proteomes" id="UP000816034">
    <property type="component" value="Unassembled WGS sequence"/>
</dbReference>
<name>A0AA88KG50_NAELO</name>
<dbReference type="SMART" id="SM00181">
    <property type="entry name" value="EGF"/>
    <property type="match status" value="3"/>
</dbReference>
<evidence type="ECO:0000256" key="2">
    <source>
        <dbReference type="ARBA" id="ARBA00022737"/>
    </source>
</evidence>
<comment type="caution">
    <text evidence="4">Lacks conserved residue(s) required for the propagation of feature annotation.</text>
</comment>
<sequence>MASFKPFLNVAVSLLVILSMTLLLISCVSSVNLKMCPNNHGAKCELQTQQQTTISHTQQSCGHGTYDPRTRRCKCASGWKGSQCNIPIHKPCPKKCSATHASCVNGKCQCKPGYHGPQCTCHAPTTCNNRGSCTSSGKCQCKSGWTGSDCKTPKVVPSPKPSLTNSTF</sequence>
<dbReference type="AlphaFoldDB" id="A0AA88KG50"/>
<dbReference type="InterPro" id="IPR051216">
    <property type="entry name" value="Teneurin"/>
</dbReference>
<reference evidence="7 8" key="1">
    <citation type="journal article" date="2018" name="BMC Genomics">
        <title>The genome of Naegleria lovaniensis, the basis for a comparative approach to unravel pathogenicity factors of the human pathogenic amoeba N. fowleri.</title>
        <authorList>
            <person name="Liechti N."/>
            <person name="Schurch N."/>
            <person name="Bruggmann R."/>
            <person name="Wittwer M."/>
        </authorList>
    </citation>
    <scope>NUCLEOTIDE SEQUENCE [LARGE SCALE GENOMIC DNA]</scope>
    <source>
        <strain evidence="7 8">ATCC 30569</strain>
    </source>
</reference>
<dbReference type="PROSITE" id="PS51257">
    <property type="entry name" value="PROKAR_LIPOPROTEIN"/>
    <property type="match status" value="1"/>
</dbReference>
<gene>
    <name evidence="7" type="ORF">C9374_010038</name>
</gene>
<dbReference type="EMBL" id="PYSW02000040">
    <property type="protein sequence ID" value="KAG2375034.1"/>
    <property type="molecule type" value="Genomic_DNA"/>
</dbReference>
<evidence type="ECO:0000313" key="7">
    <source>
        <dbReference type="EMBL" id="KAG2375034.1"/>
    </source>
</evidence>
<evidence type="ECO:0000259" key="6">
    <source>
        <dbReference type="PROSITE" id="PS50026"/>
    </source>
</evidence>
<dbReference type="InterPro" id="IPR013032">
    <property type="entry name" value="EGF-like_CS"/>
</dbReference>
<feature type="disulfide bond" evidence="4">
    <location>
        <begin position="141"/>
        <end position="150"/>
    </location>
</feature>
<feature type="chain" id="PRO_5041649049" description="EGF-like domain-containing protein" evidence="5">
    <location>
        <begin position="31"/>
        <end position="168"/>
    </location>
</feature>
<dbReference type="PROSITE" id="PS50026">
    <property type="entry name" value="EGF_3"/>
    <property type="match status" value="1"/>
</dbReference>
<dbReference type="PROSITE" id="PS00022">
    <property type="entry name" value="EGF_1"/>
    <property type="match status" value="1"/>
</dbReference>
<accession>A0AA88KG50</accession>
<dbReference type="PANTHER" id="PTHR11219:SF69">
    <property type="entry name" value="TENEURIN-A"/>
    <property type="match status" value="1"/>
</dbReference>
<dbReference type="PROSITE" id="PS01186">
    <property type="entry name" value="EGF_2"/>
    <property type="match status" value="1"/>
</dbReference>
<evidence type="ECO:0000313" key="8">
    <source>
        <dbReference type="Proteomes" id="UP000816034"/>
    </source>
</evidence>
<keyword evidence="3 4" id="KW-1015">Disulfide bond</keyword>
<evidence type="ECO:0000256" key="4">
    <source>
        <dbReference type="PROSITE-ProRule" id="PRU00076"/>
    </source>
</evidence>
<keyword evidence="8" id="KW-1185">Reference proteome</keyword>
<evidence type="ECO:0000256" key="5">
    <source>
        <dbReference type="SAM" id="SignalP"/>
    </source>
</evidence>
<proteinExistence type="predicted"/>
<dbReference type="Pfam" id="PF12661">
    <property type="entry name" value="hEGF"/>
    <property type="match status" value="1"/>
</dbReference>
<keyword evidence="2" id="KW-0677">Repeat</keyword>
<dbReference type="PANTHER" id="PTHR11219">
    <property type="entry name" value="TENEURIN AND N-ACETYLGLUCOSAMINE-1-PHOSPHODIESTER ALPHA-N-ACETYLGLUCOSAMINIDASE"/>
    <property type="match status" value="1"/>
</dbReference>
<dbReference type="GeneID" id="68102492"/>
<dbReference type="PRINTS" id="PR00011">
    <property type="entry name" value="EGFLAMININ"/>
</dbReference>
<comment type="caution">
    <text evidence="7">The sequence shown here is derived from an EMBL/GenBank/DDBJ whole genome shotgun (WGS) entry which is preliminary data.</text>
</comment>
<dbReference type="RefSeq" id="XP_044544208.1">
    <property type="nucleotide sequence ID" value="XM_044685538.1"/>
</dbReference>
<feature type="signal peptide" evidence="5">
    <location>
        <begin position="1"/>
        <end position="30"/>
    </location>
</feature>
<protein>
    <recommendedName>
        <fullName evidence="6">EGF-like domain-containing protein</fullName>
    </recommendedName>
</protein>
<dbReference type="Pfam" id="PF23106">
    <property type="entry name" value="EGF_Teneurin"/>
    <property type="match status" value="1"/>
</dbReference>
<feature type="domain" description="EGF-like" evidence="6">
    <location>
        <begin position="115"/>
        <end position="151"/>
    </location>
</feature>
<evidence type="ECO:0000256" key="3">
    <source>
        <dbReference type="ARBA" id="ARBA00023157"/>
    </source>
</evidence>